<dbReference type="Proteomes" id="UP001159363">
    <property type="component" value="Chromosome 13"/>
</dbReference>
<sequence>MTLSDEERKFTKPTQSVLRLTAPILGSNRNITAYNWFSSVELVGELRRRKLAYTGTLKNKREVPKQFLPDKIKDFGSLMYSFTDDINVVPHTQKNLKLCC</sequence>
<accession>A0ABQ9GC63</accession>
<evidence type="ECO:0000259" key="1">
    <source>
        <dbReference type="Pfam" id="PF13843"/>
    </source>
</evidence>
<dbReference type="Pfam" id="PF13843">
    <property type="entry name" value="DDE_Tnp_1_7"/>
    <property type="match status" value="1"/>
</dbReference>
<dbReference type="EMBL" id="JARBHB010000014">
    <property type="protein sequence ID" value="KAJ8869023.1"/>
    <property type="molecule type" value="Genomic_DNA"/>
</dbReference>
<name>A0ABQ9GC63_9NEOP</name>
<keyword evidence="3" id="KW-1185">Reference proteome</keyword>
<feature type="domain" description="PiggyBac transposable element-derived protein" evidence="1">
    <location>
        <begin position="7"/>
        <end position="92"/>
    </location>
</feature>
<dbReference type="InterPro" id="IPR029526">
    <property type="entry name" value="PGBD"/>
</dbReference>
<organism evidence="2 3">
    <name type="scientific">Dryococelus australis</name>
    <dbReference type="NCBI Taxonomy" id="614101"/>
    <lineage>
        <taxon>Eukaryota</taxon>
        <taxon>Metazoa</taxon>
        <taxon>Ecdysozoa</taxon>
        <taxon>Arthropoda</taxon>
        <taxon>Hexapoda</taxon>
        <taxon>Insecta</taxon>
        <taxon>Pterygota</taxon>
        <taxon>Neoptera</taxon>
        <taxon>Polyneoptera</taxon>
        <taxon>Phasmatodea</taxon>
        <taxon>Verophasmatodea</taxon>
        <taxon>Anareolatae</taxon>
        <taxon>Phasmatidae</taxon>
        <taxon>Eurycanthinae</taxon>
        <taxon>Dryococelus</taxon>
    </lineage>
</organism>
<gene>
    <name evidence="2" type="ORF">PR048_030569</name>
</gene>
<evidence type="ECO:0000313" key="2">
    <source>
        <dbReference type="EMBL" id="KAJ8869023.1"/>
    </source>
</evidence>
<protein>
    <recommendedName>
        <fullName evidence="1">PiggyBac transposable element-derived protein domain-containing protein</fullName>
    </recommendedName>
</protein>
<evidence type="ECO:0000313" key="3">
    <source>
        <dbReference type="Proteomes" id="UP001159363"/>
    </source>
</evidence>
<comment type="caution">
    <text evidence="2">The sequence shown here is derived from an EMBL/GenBank/DDBJ whole genome shotgun (WGS) entry which is preliminary data.</text>
</comment>
<proteinExistence type="predicted"/>
<reference evidence="2 3" key="1">
    <citation type="submission" date="2023-02" db="EMBL/GenBank/DDBJ databases">
        <title>LHISI_Scaffold_Assembly.</title>
        <authorList>
            <person name="Stuart O.P."/>
            <person name="Cleave R."/>
            <person name="Magrath M.J.L."/>
            <person name="Mikheyev A.S."/>
        </authorList>
    </citation>
    <scope>NUCLEOTIDE SEQUENCE [LARGE SCALE GENOMIC DNA]</scope>
    <source>
        <strain evidence="2">Daus_M_001</strain>
        <tissue evidence="2">Leg muscle</tissue>
    </source>
</reference>